<feature type="transmembrane region" description="Helical" evidence="1">
    <location>
        <begin position="160"/>
        <end position="181"/>
    </location>
</feature>
<accession>A0A9Q3U9V5</accession>
<name>A0A9Q3U9V5_VIBPH</name>
<dbReference type="EMBL" id="JACVHL010000002">
    <property type="protein sequence ID" value="MCC3803978.1"/>
    <property type="molecule type" value="Genomic_DNA"/>
</dbReference>
<comment type="caution">
    <text evidence="2">The sequence shown here is derived from an EMBL/GenBank/DDBJ whole genome shotgun (WGS) entry which is preliminary data.</text>
</comment>
<dbReference type="AlphaFoldDB" id="A0A9Q3U9V5"/>
<reference evidence="2" key="1">
    <citation type="submission" date="2020-09" db="EMBL/GenBank/DDBJ databases">
        <title>Genome sequence of Vibrio parahaemolyticus isolates.</title>
        <authorList>
            <person name="Hammerl J.A."/>
            <person name="Strauch E."/>
        </authorList>
    </citation>
    <scope>NUCLEOTIDE SEQUENCE</scope>
    <source>
        <strain evidence="2">17-VB00146</strain>
    </source>
</reference>
<dbReference type="RefSeq" id="WP_228085651.1">
    <property type="nucleotide sequence ID" value="NZ_JACVHL010000002.1"/>
</dbReference>
<gene>
    <name evidence="2" type="ORF">IB292_02895</name>
</gene>
<organism evidence="2 3">
    <name type="scientific">Vibrio parahaemolyticus</name>
    <dbReference type="NCBI Taxonomy" id="670"/>
    <lineage>
        <taxon>Bacteria</taxon>
        <taxon>Pseudomonadati</taxon>
        <taxon>Pseudomonadota</taxon>
        <taxon>Gammaproteobacteria</taxon>
        <taxon>Vibrionales</taxon>
        <taxon>Vibrionaceae</taxon>
        <taxon>Vibrio</taxon>
    </lineage>
</organism>
<keyword evidence="1" id="KW-0812">Transmembrane</keyword>
<dbReference type="Proteomes" id="UP000726777">
    <property type="component" value="Unassembled WGS sequence"/>
</dbReference>
<protein>
    <submittedName>
        <fullName evidence="2">Uncharacterized protein</fullName>
    </submittedName>
</protein>
<evidence type="ECO:0000256" key="1">
    <source>
        <dbReference type="SAM" id="Phobius"/>
    </source>
</evidence>
<evidence type="ECO:0000313" key="3">
    <source>
        <dbReference type="Proteomes" id="UP000726777"/>
    </source>
</evidence>
<proteinExistence type="predicted"/>
<keyword evidence="1" id="KW-1133">Transmembrane helix</keyword>
<sequence length="184" mass="20896">MITISLPINTDDLGELLDDDQSLIDMELAEKLGVSLIVGTQEELNDVRLLNGLPNITSEQAFSLSKDDYTIQGMYVPLHLIRARYVASVIKAQNAAFRRDDMFGKFLLRNTGKERFDKLFIKRFPKPGKPFIPYLPDDLGVDYQVEQFEPKKSICDPHRLLTYWMVSIATICSVVSLYVVGVHV</sequence>
<evidence type="ECO:0000313" key="2">
    <source>
        <dbReference type="EMBL" id="MCC3803978.1"/>
    </source>
</evidence>
<keyword evidence="1" id="KW-0472">Membrane</keyword>